<name>A0A8R2JTG7_ACYPI</name>
<keyword evidence="3" id="KW-1185">Reference proteome</keyword>
<reference evidence="3" key="1">
    <citation type="submission" date="2010-06" db="EMBL/GenBank/DDBJ databases">
        <authorList>
            <person name="Jiang H."/>
            <person name="Abraham K."/>
            <person name="Ali S."/>
            <person name="Alsbrooks S.L."/>
            <person name="Anim B.N."/>
            <person name="Anosike U.S."/>
            <person name="Attaway T."/>
            <person name="Bandaranaike D.P."/>
            <person name="Battles P.K."/>
            <person name="Bell S.N."/>
            <person name="Bell A.V."/>
            <person name="Beltran B."/>
            <person name="Bickham C."/>
            <person name="Bustamante Y."/>
            <person name="Caleb T."/>
            <person name="Canada A."/>
            <person name="Cardenas V."/>
            <person name="Carter K."/>
            <person name="Chacko J."/>
            <person name="Chandrabose M.N."/>
            <person name="Chavez D."/>
            <person name="Chavez A."/>
            <person name="Chen L."/>
            <person name="Chu H.-S."/>
            <person name="Claassen K.J."/>
            <person name="Cockrell R."/>
            <person name="Collins M."/>
            <person name="Cooper J.A."/>
            <person name="Cree A."/>
            <person name="Curry S.M."/>
            <person name="Da Y."/>
            <person name="Dao M.D."/>
            <person name="Das B."/>
            <person name="Davila M.-L."/>
            <person name="Davy-Carroll L."/>
            <person name="Denson S."/>
            <person name="Dinh H."/>
            <person name="Ebong V.E."/>
            <person name="Edwards J.R."/>
            <person name="Egan A."/>
            <person name="El-Daye J."/>
            <person name="Escobedo L."/>
            <person name="Fernandez S."/>
            <person name="Fernando P.R."/>
            <person name="Flagg N."/>
            <person name="Forbes L.D."/>
            <person name="Fowler R.G."/>
            <person name="Fu Q."/>
            <person name="Gabisi R.A."/>
            <person name="Ganer J."/>
            <person name="Garbino Pronczuk A."/>
            <person name="Garcia R.M."/>
            <person name="Garner T."/>
            <person name="Garrett T.E."/>
            <person name="Gonzalez D.A."/>
            <person name="Hamid H."/>
            <person name="Hawkins E.S."/>
            <person name="Hirani K."/>
            <person name="Hogues M.E."/>
            <person name="Hollins B."/>
            <person name="Hsiao C.-H."/>
            <person name="Jabil R."/>
            <person name="James M.L."/>
            <person name="Jhangiani S.N."/>
            <person name="Johnson B."/>
            <person name="Johnson Q."/>
            <person name="Joshi V."/>
            <person name="Kalu J.B."/>
            <person name="Kam C."/>
            <person name="Kashfia A."/>
            <person name="Keebler J."/>
            <person name="Kisamo H."/>
            <person name="Kovar C.L."/>
            <person name="Lago L.A."/>
            <person name="Lai C.-Y."/>
            <person name="Laidlaw J."/>
            <person name="Lara F."/>
            <person name="Le T.-K."/>
            <person name="Lee S.L."/>
            <person name="Legall F.H."/>
            <person name="Lemon S.J."/>
            <person name="Lewis L.R."/>
            <person name="Li B."/>
            <person name="Liu Y."/>
            <person name="Liu Y.-S."/>
            <person name="Lopez J."/>
            <person name="Lozado R.J."/>
            <person name="Lu J."/>
            <person name="Madu R.C."/>
            <person name="Maheshwari M."/>
            <person name="Maheshwari R."/>
            <person name="Malloy K."/>
            <person name="Martinez E."/>
            <person name="Mathew T."/>
            <person name="Mercado I.C."/>
            <person name="Mercado C."/>
            <person name="Meyer B."/>
            <person name="Montgomery K."/>
            <person name="Morgan M.B."/>
            <person name="Munidasa M."/>
            <person name="Nazareth L.V."/>
            <person name="Nelson J."/>
            <person name="Ng B.M."/>
            <person name="Nguyen N.B."/>
            <person name="Nguyen P.Q."/>
            <person name="Nguyen T."/>
            <person name="Obregon M."/>
            <person name="Okwuonu G.O."/>
            <person name="Onwere C.G."/>
            <person name="Orozco G."/>
            <person name="Parra A."/>
            <person name="Patel S."/>
            <person name="Patil S."/>
            <person name="Perez A."/>
            <person name="Perez Y."/>
            <person name="Pham C."/>
            <person name="Primus E.L."/>
            <person name="Pu L.-L."/>
            <person name="Puazo M."/>
            <person name="Qin X."/>
            <person name="Quiroz J.B."/>
            <person name="Reese J."/>
            <person name="Richards S."/>
            <person name="Rives C.M."/>
            <person name="Robberts R."/>
            <person name="Ruiz S.J."/>
            <person name="Ruiz M.J."/>
            <person name="Santibanez J."/>
            <person name="Schneider B.W."/>
            <person name="Sisson I."/>
            <person name="Smith M."/>
            <person name="Sodergren E."/>
            <person name="Song X.-Z."/>
            <person name="Song B.B."/>
            <person name="Summersgill H."/>
            <person name="Thelus R."/>
            <person name="Thornton R.D."/>
            <person name="Trejos Z.Y."/>
            <person name="Usmani K."/>
            <person name="Vattathil S."/>
            <person name="Villasana D."/>
            <person name="Walker D.L."/>
            <person name="Wang S."/>
            <person name="Wang K."/>
            <person name="White C.S."/>
            <person name="Williams A.C."/>
            <person name="Williamson J."/>
            <person name="Wilson K."/>
            <person name="Woghiren I.O."/>
            <person name="Woodworth J.R."/>
            <person name="Worley K.C."/>
            <person name="Wright R.A."/>
            <person name="Wu W."/>
            <person name="Young L."/>
            <person name="Zhang L."/>
            <person name="Zhang J."/>
            <person name="Zhu Y."/>
            <person name="Muzny D.M."/>
            <person name="Weinstock G."/>
            <person name="Gibbs R.A."/>
        </authorList>
    </citation>
    <scope>NUCLEOTIDE SEQUENCE [LARGE SCALE GENOMIC DNA]</scope>
    <source>
        <strain evidence="3">LSR1</strain>
    </source>
</reference>
<dbReference type="EnsemblMetazoa" id="XM_029490591.1">
    <property type="protein sequence ID" value="XP_029346451.1"/>
    <property type="gene ID" value="LOC100164356"/>
</dbReference>
<keyword evidence="1" id="KW-0175">Coiled coil</keyword>
<dbReference type="Proteomes" id="UP000007819">
    <property type="component" value="Chromosome A2"/>
</dbReference>
<dbReference type="OrthoDB" id="2020852at2759"/>
<proteinExistence type="predicted"/>
<dbReference type="GeneID" id="100164356"/>
<dbReference type="RefSeq" id="XP_029346451.1">
    <property type="nucleotide sequence ID" value="XM_029490591.1"/>
</dbReference>
<feature type="coiled-coil region" evidence="1">
    <location>
        <begin position="11"/>
        <end position="38"/>
    </location>
</feature>
<dbReference type="RefSeq" id="XP_008184805.2">
    <property type="nucleotide sequence ID" value="XM_008186583.3"/>
</dbReference>
<organism evidence="2 3">
    <name type="scientific">Acyrthosiphon pisum</name>
    <name type="common">Pea aphid</name>
    <dbReference type="NCBI Taxonomy" id="7029"/>
    <lineage>
        <taxon>Eukaryota</taxon>
        <taxon>Metazoa</taxon>
        <taxon>Ecdysozoa</taxon>
        <taxon>Arthropoda</taxon>
        <taxon>Hexapoda</taxon>
        <taxon>Insecta</taxon>
        <taxon>Pterygota</taxon>
        <taxon>Neoptera</taxon>
        <taxon>Paraneoptera</taxon>
        <taxon>Hemiptera</taxon>
        <taxon>Sternorrhyncha</taxon>
        <taxon>Aphidomorpha</taxon>
        <taxon>Aphidoidea</taxon>
        <taxon>Aphididae</taxon>
        <taxon>Macrosiphini</taxon>
        <taxon>Acyrthosiphon</taxon>
    </lineage>
</organism>
<dbReference type="EnsemblMetazoa" id="XM_008186583.3">
    <property type="protein sequence ID" value="XP_008184805.2"/>
    <property type="gene ID" value="LOC100164356"/>
</dbReference>
<sequence length="1759" mass="205837">MELESVHDAYKKELERVCEKHQIELDENEQRHRNEIQRLCGENSSEISNLKLNLKSLFETELETIKNNHEREICELKEQFERRLNDLKDCDLDTLTKRIEDDITKTHAKHKKIVSYLVNEIYKLKKTIISSSFDDVDRFSSIDSFDPKLFQNNLNGHDADIETSDYVLSQDSIDMQIKDLEDIVQERDDLRSVATTLRQLSKYLCSFLLTKQEELNNSIVERMNGMECGGVLRGSGDRNVIESTDNCEKPVNEIRSSRRVHFIPNIEEIVSLIDEHSVLADFTTEGTSEEHNHLELNTCLKKLNEEAAALSDVINNEQNLLCTNSDDICHKRFFDKEIEYYKKELENQKSDYKKLFMETSALEQENISLKEQLEKESSSVNDIKQDNDIDNDNLILLKKKAQELIKNYNDWPNLQVLFDEFSAEYIKIIESIKNDKDDLAQQLVVADRRLKSSQKFIKDQIAEREVEREEFDNKLETLKCQLKEREREKESLDTEDLRSHTEQVVTEAEERYIKLENRCLRTEELLNTSKLEILSLKNIILNQETRLEHFIKNESSQKNSINQLTNMLEEEQNNQQDMLTELNRLKNLLEEQIQSDCHEFADIEIVINKIRLQLKDIEKTISKRIKDLDTFWVTEECGSPMSEDISVAERCELPSKISIEKNSSPARIVATLDDVFIRLQERLNRLFKSEDAIFKHESDQQNIVNKLNKQIKSLESEVDMLRTRLAEKSDQLTTAKMKIDELRVLKNDNVHLATSQLQEKLQKVTIENKQCSQVMEEQNHEIKTLKDSTKYFKNMLSAYETKLAEKENIDPNTINNLESKVVHLAEENINLQIELANKISQIEALSTQINSLQIKELNQNAGNKQNYSVSKSIGTDMHISENEQMRRVIPNESNTLPSLQMSYHHQDVSIREPSIINLSLPSQITKENTNIHSSISEDLKSALANTKLELEEKNALIKVMEKDTERMDQQLKELKESIKMLNLEKIALEDHNHTLVKNETILTDKLNDALTQLDKKQETLAELETLGVKLRAEIQPLVYMKDILEKKISAIKDCNKLQLERIECLENMNEELLNECDHFKKNQKDLEEIKSLQQDNWTLKNELLNTEKFKVEVAEKLEELKNEYDSLKSKNLALVDDIENLKLDKYRLKNELEKNEELHADELVGYQNLLAEEQNKKHQINMELLKTIEELTSQASEQQQLMSGIQENKELEVTCTFSDFGSENFTSNMSNQLKDNVKVLEIDLENERKKTTGYQIIIENKDAEIEHLNAIKKCQEIKIADYMHRIQVESDTNTKLELTLAKLENHIKELENKIEIFKAKELHQTNDNLVEKLENDLVKVLDTNEMLDKELTRILDIKEETDQHLIEAYKKIAELETNKNQISLLLEQLESKNKIIEAFKHQLDNAEIAMKDQQARSDKDKRSLELKLLDLKKELKESKQKYQEIVNDFEIMKNYVIKKEKNTEGIQLISEKNDNLVLKLDGAEKTATEWKKKYNDLLNENCEIKHKFESLDAECSHLQNKITELQNKLTLSDHYKNRLKIDIQDITTPADLELKHSKLILNLETENVSLTRKLTETREKYNKCRAHLEDIKTMLTSQNLKNIVQENMELCNTRDKLQNEVMELKCCNQDLNRKLFEKKVENNWPVVGNQHITRVEALYHSLVWQKMYLVKLARGKDKLLRFIIQEWPDLDNSIVKTMMQRICAKRKMSKFKIVAISLIAIHRMRLIAVKHIQPKIDLTQSQLDLTHYNLPKKMPWIKC</sequence>
<protein>
    <submittedName>
        <fullName evidence="2">Uncharacterized protein</fullName>
    </submittedName>
</protein>
<evidence type="ECO:0000313" key="3">
    <source>
        <dbReference type="Proteomes" id="UP000007819"/>
    </source>
</evidence>
<feature type="coiled-coil region" evidence="1">
    <location>
        <begin position="697"/>
        <end position="731"/>
    </location>
</feature>
<feature type="coiled-coil region" evidence="1">
    <location>
        <begin position="1293"/>
        <end position="1528"/>
    </location>
</feature>
<dbReference type="RefSeq" id="XP_016661340.1">
    <property type="nucleotide sequence ID" value="XM_016805851.2"/>
</dbReference>
<dbReference type="KEGG" id="api:100164356"/>
<feature type="coiled-coil region" evidence="1">
    <location>
        <begin position="429"/>
        <end position="525"/>
    </location>
</feature>
<dbReference type="EnsemblMetazoa" id="XM_016805851.2">
    <property type="protein sequence ID" value="XP_016661340.1"/>
    <property type="gene ID" value="LOC100164356"/>
</dbReference>
<feature type="coiled-coil region" evidence="1">
    <location>
        <begin position="936"/>
        <end position="1250"/>
    </location>
</feature>
<feature type="coiled-coil region" evidence="1">
    <location>
        <begin position="1560"/>
        <end position="1634"/>
    </location>
</feature>
<feature type="coiled-coil region" evidence="1">
    <location>
        <begin position="554"/>
        <end position="592"/>
    </location>
</feature>
<evidence type="ECO:0000313" key="2">
    <source>
        <dbReference type="EnsemblMetazoa" id="XP_029346451.1"/>
    </source>
</evidence>
<accession>A0A8R2JTG7</accession>
<feature type="coiled-coil region" evidence="1">
    <location>
        <begin position="814"/>
        <end position="855"/>
    </location>
</feature>
<evidence type="ECO:0000256" key="1">
    <source>
        <dbReference type="SAM" id="Coils"/>
    </source>
</evidence>
<reference evidence="2" key="2">
    <citation type="submission" date="2022-06" db="UniProtKB">
        <authorList>
            <consortium name="EnsemblMetazoa"/>
        </authorList>
    </citation>
    <scope>IDENTIFICATION</scope>
</reference>